<dbReference type="RefSeq" id="WP_086350173.1">
    <property type="nucleotide sequence ID" value="NZ_CP147247.1"/>
</dbReference>
<accession>A0A242K4H4</accession>
<dbReference type="EMBL" id="CP147247">
    <property type="protein sequence ID" value="WYJ89908.1"/>
    <property type="molecule type" value="Genomic_DNA"/>
</dbReference>
<reference evidence="2" key="2">
    <citation type="submission" date="2017-05" db="EMBL/GenBank/DDBJ databases">
        <authorList>
            <consortium name="The Broad Institute Genomics Platform"/>
            <consortium name="The Broad Institute Genomic Center for Infectious Diseases"/>
            <person name="Earl A."/>
            <person name="Manson A."/>
            <person name="Schwartman J."/>
            <person name="Gilmore M."/>
            <person name="Abouelleil A."/>
            <person name="Cao P."/>
            <person name="Chapman S."/>
            <person name="Cusick C."/>
            <person name="Shea T."/>
            <person name="Young S."/>
            <person name="Neafsey D."/>
            <person name="Nusbaum C."/>
            <person name="Birren B."/>
        </authorList>
    </citation>
    <scope>NUCLEOTIDE SEQUENCE</scope>
    <source>
        <strain evidence="2">9E7_DIV0242</strain>
    </source>
</reference>
<sequence>MKIKHLLEILDPETVVNIVNHNKYSLAEVSASELTEFPFNELEIREIDICGDGTLNIRLKKF</sequence>
<proteinExistence type="predicted"/>
<organism evidence="1">
    <name type="scientific">Candidatus Enterococcus clewellii</name>
    <dbReference type="NCBI Taxonomy" id="1834193"/>
    <lineage>
        <taxon>Bacteria</taxon>
        <taxon>Bacillati</taxon>
        <taxon>Bacillota</taxon>
        <taxon>Bacilli</taxon>
        <taxon>Lactobacillales</taxon>
        <taxon>Enterococcaceae</taxon>
        <taxon>Enterococcus</taxon>
    </lineage>
</organism>
<dbReference type="AlphaFoldDB" id="A0A242K4H4"/>
<evidence type="ECO:0000313" key="3">
    <source>
        <dbReference type="Proteomes" id="UP000195141"/>
    </source>
</evidence>
<evidence type="ECO:0000313" key="2">
    <source>
        <dbReference type="EMBL" id="WYJ89908.1"/>
    </source>
</evidence>
<dbReference type="EMBL" id="NGMM01000005">
    <property type="protein sequence ID" value="OTP13700.1"/>
    <property type="molecule type" value="Genomic_DNA"/>
</dbReference>
<dbReference type="Proteomes" id="UP000195141">
    <property type="component" value="Chromosome"/>
</dbReference>
<name>A0A242K4H4_9ENTE</name>
<keyword evidence="3" id="KW-1185">Reference proteome</keyword>
<protein>
    <submittedName>
        <fullName evidence="1">Uncharacterized protein</fullName>
    </submittedName>
</protein>
<reference evidence="2" key="3">
    <citation type="submission" date="2024-03" db="EMBL/GenBank/DDBJ databases">
        <title>The Genome Sequence of Enterococcus sp. DIV0242b.</title>
        <authorList>
            <consortium name="The Broad Institute Genomics Platform"/>
            <consortium name="The Broad Institute Microbial Omics Core"/>
            <consortium name="The Broad Institute Genomic Center for Infectious Diseases"/>
            <person name="Earl A."/>
            <person name="Manson A."/>
            <person name="Gilmore M."/>
            <person name="Schwartman J."/>
            <person name="Shea T."/>
            <person name="Abouelleil A."/>
            <person name="Cao P."/>
            <person name="Chapman S."/>
            <person name="Cusick C."/>
            <person name="Young S."/>
            <person name="Neafsey D."/>
            <person name="Nusbaum C."/>
            <person name="Birren B."/>
        </authorList>
    </citation>
    <scope>NUCLEOTIDE SEQUENCE</scope>
    <source>
        <strain evidence="2">9E7_DIV0242</strain>
    </source>
</reference>
<gene>
    <name evidence="2" type="ORF">A5888_001636</name>
    <name evidence="1" type="ORF">A5888_003178</name>
</gene>
<evidence type="ECO:0000313" key="1">
    <source>
        <dbReference type="EMBL" id="OTP13700.1"/>
    </source>
</evidence>
<reference evidence="1" key="1">
    <citation type="submission" date="2017-05" db="EMBL/GenBank/DDBJ databases">
        <title>The Genome Sequence of Enterococcus sp. 9E7_DIV0242.</title>
        <authorList>
            <consortium name="The Broad Institute Genomics Platform"/>
            <consortium name="The Broad Institute Genomic Center for Infectious Diseases"/>
            <person name="Earl A."/>
            <person name="Manson A."/>
            <person name="Schwartman J."/>
            <person name="Gilmore M."/>
            <person name="Abouelleil A."/>
            <person name="Cao P."/>
            <person name="Chapman S."/>
            <person name="Cusick C."/>
            <person name="Shea T."/>
            <person name="Young S."/>
            <person name="Neafsey D."/>
            <person name="Nusbaum C."/>
            <person name="Birren B."/>
        </authorList>
    </citation>
    <scope>NUCLEOTIDE SEQUENCE [LARGE SCALE GENOMIC DNA]</scope>
    <source>
        <strain evidence="1">9E7_DIV0242</strain>
    </source>
</reference>